<feature type="compositionally biased region" description="Basic and acidic residues" evidence="1">
    <location>
        <begin position="83"/>
        <end position="92"/>
    </location>
</feature>
<dbReference type="STRING" id="644352.J3P774"/>
<dbReference type="EMBL" id="GL385399">
    <property type="protein sequence ID" value="EJT72505.1"/>
    <property type="molecule type" value="Genomic_DNA"/>
</dbReference>
<protein>
    <submittedName>
        <fullName evidence="3 4">Uncharacterized protein</fullName>
    </submittedName>
</protein>
<keyword evidence="2" id="KW-0812">Transmembrane</keyword>
<keyword evidence="2" id="KW-1133">Transmembrane helix</keyword>
<feature type="compositionally biased region" description="Basic residues" evidence="1">
    <location>
        <begin position="20"/>
        <end position="42"/>
    </location>
</feature>
<dbReference type="OrthoDB" id="5235322at2759"/>
<dbReference type="Proteomes" id="UP000006039">
    <property type="component" value="Unassembled WGS sequence"/>
</dbReference>
<accession>J3P774</accession>
<name>J3P774_GAET3</name>
<evidence type="ECO:0000256" key="1">
    <source>
        <dbReference type="SAM" id="MobiDB-lite"/>
    </source>
</evidence>
<dbReference type="AlphaFoldDB" id="J3P774"/>
<feature type="compositionally biased region" description="Polar residues" evidence="1">
    <location>
        <begin position="67"/>
        <end position="77"/>
    </location>
</feature>
<evidence type="ECO:0000313" key="5">
    <source>
        <dbReference type="Proteomes" id="UP000006039"/>
    </source>
</evidence>
<reference evidence="4" key="5">
    <citation type="submission" date="2018-04" db="UniProtKB">
        <authorList>
            <consortium name="EnsemblFungi"/>
        </authorList>
    </citation>
    <scope>IDENTIFICATION</scope>
    <source>
        <strain evidence="4">R3-111a-1</strain>
    </source>
</reference>
<dbReference type="RefSeq" id="XP_009225479.1">
    <property type="nucleotide sequence ID" value="XM_009227215.1"/>
</dbReference>
<keyword evidence="5" id="KW-1185">Reference proteome</keyword>
<dbReference type="HOGENOM" id="CLU_073109_0_0_1"/>
<proteinExistence type="predicted"/>
<dbReference type="EnsemblFungi" id="EJT72505">
    <property type="protein sequence ID" value="EJT72505"/>
    <property type="gene ID" value="GGTG_09371"/>
</dbReference>
<dbReference type="GeneID" id="20349829"/>
<feature type="compositionally biased region" description="Basic and acidic residues" evidence="1">
    <location>
        <begin position="43"/>
        <end position="52"/>
    </location>
</feature>
<feature type="region of interest" description="Disordered" evidence="1">
    <location>
        <begin position="1"/>
        <end position="98"/>
    </location>
</feature>
<dbReference type="VEuPathDB" id="FungiDB:GGTG_09371"/>
<evidence type="ECO:0000313" key="3">
    <source>
        <dbReference type="EMBL" id="EJT72505.1"/>
    </source>
</evidence>
<reference evidence="3" key="3">
    <citation type="submission" date="2010-09" db="EMBL/GenBank/DDBJ databases">
        <title>Annotation of Gaeumannomyces graminis var. tritici R3-111a-1.</title>
        <authorList>
            <consortium name="The Broad Institute Genome Sequencing Platform"/>
            <person name="Ma L.-J."/>
            <person name="Dead R."/>
            <person name="Young S.K."/>
            <person name="Zeng Q."/>
            <person name="Gargeya S."/>
            <person name="Fitzgerald M."/>
            <person name="Haas B."/>
            <person name="Abouelleil A."/>
            <person name="Alvarado L."/>
            <person name="Arachchi H.M."/>
            <person name="Berlin A."/>
            <person name="Brown A."/>
            <person name="Chapman S.B."/>
            <person name="Chen Z."/>
            <person name="Dunbar C."/>
            <person name="Freedman E."/>
            <person name="Gearin G."/>
            <person name="Gellesch M."/>
            <person name="Goldberg J."/>
            <person name="Griggs A."/>
            <person name="Gujja S."/>
            <person name="Heiman D."/>
            <person name="Howarth C."/>
            <person name="Larson L."/>
            <person name="Lui A."/>
            <person name="MacDonald P.J.P."/>
            <person name="Mehta T."/>
            <person name="Montmayeur A."/>
            <person name="Murphy C."/>
            <person name="Neiman D."/>
            <person name="Pearson M."/>
            <person name="Priest M."/>
            <person name="Roberts A."/>
            <person name="Saif S."/>
            <person name="Shea T."/>
            <person name="Shenoy N."/>
            <person name="Sisk P."/>
            <person name="Stolte C."/>
            <person name="Sykes S."/>
            <person name="Yandava C."/>
            <person name="Wortman J."/>
            <person name="Nusbaum C."/>
            <person name="Birren B."/>
        </authorList>
    </citation>
    <scope>NUCLEOTIDE SEQUENCE</scope>
    <source>
        <strain evidence="3">R3-111a-1</strain>
    </source>
</reference>
<evidence type="ECO:0000256" key="2">
    <source>
        <dbReference type="SAM" id="Phobius"/>
    </source>
</evidence>
<organism evidence="3">
    <name type="scientific">Gaeumannomyces tritici (strain R3-111a-1)</name>
    <name type="common">Wheat and barley take-all root rot fungus</name>
    <name type="synonym">Gaeumannomyces graminis var. tritici</name>
    <dbReference type="NCBI Taxonomy" id="644352"/>
    <lineage>
        <taxon>Eukaryota</taxon>
        <taxon>Fungi</taxon>
        <taxon>Dikarya</taxon>
        <taxon>Ascomycota</taxon>
        <taxon>Pezizomycotina</taxon>
        <taxon>Sordariomycetes</taxon>
        <taxon>Sordariomycetidae</taxon>
        <taxon>Magnaporthales</taxon>
        <taxon>Magnaporthaceae</taxon>
        <taxon>Gaeumannomyces</taxon>
    </lineage>
</organism>
<keyword evidence="2" id="KW-0472">Membrane</keyword>
<reference evidence="4" key="4">
    <citation type="journal article" date="2015" name="G3 (Bethesda)">
        <title>Genome sequences of three phytopathogenic species of the Magnaporthaceae family of fungi.</title>
        <authorList>
            <person name="Okagaki L.H."/>
            <person name="Nunes C.C."/>
            <person name="Sailsbery J."/>
            <person name="Clay B."/>
            <person name="Brown D."/>
            <person name="John T."/>
            <person name="Oh Y."/>
            <person name="Young N."/>
            <person name="Fitzgerald M."/>
            <person name="Haas B.J."/>
            <person name="Zeng Q."/>
            <person name="Young S."/>
            <person name="Adiconis X."/>
            <person name="Fan L."/>
            <person name="Levin J.Z."/>
            <person name="Mitchell T.K."/>
            <person name="Okubara P.A."/>
            <person name="Farman M.L."/>
            <person name="Kohn L.M."/>
            <person name="Birren B."/>
            <person name="Ma L.-J."/>
            <person name="Dean R.A."/>
        </authorList>
    </citation>
    <scope>NUCLEOTIDE SEQUENCE</scope>
    <source>
        <strain evidence="4">R3-111a-1</strain>
    </source>
</reference>
<evidence type="ECO:0000313" key="4">
    <source>
        <dbReference type="EnsemblFungi" id="EJT72505"/>
    </source>
</evidence>
<reference evidence="3" key="2">
    <citation type="submission" date="2010-07" db="EMBL/GenBank/DDBJ databases">
        <authorList>
            <consortium name="The Broad Institute Genome Sequencing Platform"/>
            <consortium name="Broad Institute Genome Sequencing Center for Infectious Disease"/>
            <person name="Ma L.-J."/>
            <person name="Dead R."/>
            <person name="Young S."/>
            <person name="Zeng Q."/>
            <person name="Koehrsen M."/>
            <person name="Alvarado L."/>
            <person name="Berlin A."/>
            <person name="Chapman S.B."/>
            <person name="Chen Z."/>
            <person name="Freedman E."/>
            <person name="Gellesch M."/>
            <person name="Goldberg J."/>
            <person name="Griggs A."/>
            <person name="Gujja S."/>
            <person name="Heilman E.R."/>
            <person name="Heiman D."/>
            <person name="Hepburn T."/>
            <person name="Howarth C."/>
            <person name="Jen D."/>
            <person name="Larson L."/>
            <person name="Mehta T."/>
            <person name="Neiman D."/>
            <person name="Pearson M."/>
            <person name="Roberts A."/>
            <person name="Saif S."/>
            <person name="Shea T."/>
            <person name="Shenoy N."/>
            <person name="Sisk P."/>
            <person name="Stolte C."/>
            <person name="Sykes S."/>
            <person name="Walk T."/>
            <person name="White J."/>
            <person name="Yandava C."/>
            <person name="Haas B."/>
            <person name="Nusbaum C."/>
            <person name="Birren B."/>
        </authorList>
    </citation>
    <scope>NUCLEOTIDE SEQUENCE</scope>
    <source>
        <strain evidence="3">R3-111a-1</strain>
    </source>
</reference>
<gene>
    <name evidence="4" type="primary">20349829</name>
    <name evidence="3" type="ORF">GGTG_09371</name>
</gene>
<sequence length="299" mass="31245">MGLFDDAASTLGVGGGHGSSSRKHRSHKGSHKSSSHRHRSRSRDRGGDRDRGISSIFGGGGGGGSYEKNNASHSSLFGGSGSGKEEKRRGSGDAKSFFNLPLGNSSRGSFFGFGADKGRSPSYYKRSPRQSFMQRSYRKLKRLLRDLVHYAKRHPLRVFMLVVMPLVTGGALTALLARFGMRMPAALESLLGMGAKVMRGDSVGLVGDAVRMASGAGAAATAATTIARGWDGDKSWERRTTYRRNNDDDWYGEGYGSSSGGGGGGGLGSMLGGFGGFGGGGSSGGGNKGWMGSVSKFFS</sequence>
<dbReference type="eggNOG" id="ENOG502SYCV">
    <property type="taxonomic scope" value="Eukaryota"/>
</dbReference>
<feature type="transmembrane region" description="Helical" evidence="2">
    <location>
        <begin position="158"/>
        <end position="177"/>
    </location>
</feature>
<reference evidence="5" key="1">
    <citation type="submission" date="2010-07" db="EMBL/GenBank/DDBJ databases">
        <title>The genome sequence of Gaeumannomyces graminis var. tritici strain R3-111a-1.</title>
        <authorList>
            <consortium name="The Broad Institute Genome Sequencing Platform"/>
            <person name="Ma L.-J."/>
            <person name="Dead R."/>
            <person name="Young S."/>
            <person name="Zeng Q."/>
            <person name="Koehrsen M."/>
            <person name="Alvarado L."/>
            <person name="Berlin A."/>
            <person name="Chapman S.B."/>
            <person name="Chen Z."/>
            <person name="Freedman E."/>
            <person name="Gellesch M."/>
            <person name="Goldberg J."/>
            <person name="Griggs A."/>
            <person name="Gujja S."/>
            <person name="Heilman E.R."/>
            <person name="Heiman D."/>
            <person name="Hepburn T."/>
            <person name="Howarth C."/>
            <person name="Jen D."/>
            <person name="Larson L."/>
            <person name="Mehta T."/>
            <person name="Neiman D."/>
            <person name="Pearson M."/>
            <person name="Roberts A."/>
            <person name="Saif S."/>
            <person name="Shea T."/>
            <person name="Shenoy N."/>
            <person name="Sisk P."/>
            <person name="Stolte C."/>
            <person name="Sykes S."/>
            <person name="Walk T."/>
            <person name="White J."/>
            <person name="Yandava C."/>
            <person name="Haas B."/>
            <person name="Nusbaum C."/>
            <person name="Birren B."/>
        </authorList>
    </citation>
    <scope>NUCLEOTIDE SEQUENCE [LARGE SCALE GENOMIC DNA]</scope>
    <source>
        <strain evidence="5">R3-111a-1</strain>
    </source>
</reference>